<accession>A0A1L3ZUQ8</accession>
<dbReference type="Pfam" id="PF13561">
    <property type="entry name" value="adh_short_C2"/>
    <property type="match status" value="1"/>
</dbReference>
<evidence type="ECO:0000259" key="2">
    <source>
        <dbReference type="SMART" id="SM00822"/>
    </source>
</evidence>
<dbReference type="Gene3D" id="3.40.50.720">
    <property type="entry name" value="NAD(P)-binding Rossmann-like Domain"/>
    <property type="match status" value="1"/>
</dbReference>
<dbReference type="KEGG" id="sphj:BSL82_08735"/>
<comment type="similarity">
    <text evidence="1">Belongs to the short-chain dehydrogenases/reductases (SDR) family.</text>
</comment>
<dbReference type="FunFam" id="3.40.50.720:FF:000084">
    <property type="entry name" value="Short-chain dehydrogenase reductase"/>
    <property type="match status" value="1"/>
</dbReference>
<dbReference type="AlphaFoldDB" id="A0A1L3ZUQ8"/>
<dbReference type="PRINTS" id="PR00080">
    <property type="entry name" value="SDRFAMILY"/>
</dbReference>
<dbReference type="NCBIfam" id="NF005559">
    <property type="entry name" value="PRK07231.1"/>
    <property type="match status" value="1"/>
</dbReference>
<dbReference type="SUPFAM" id="SSF51735">
    <property type="entry name" value="NAD(P)-binding Rossmann-fold domains"/>
    <property type="match status" value="1"/>
</dbReference>
<dbReference type="STRING" id="1921510.BSL82_08735"/>
<evidence type="ECO:0000256" key="1">
    <source>
        <dbReference type="ARBA" id="ARBA00006484"/>
    </source>
</evidence>
<organism evidence="3 4">
    <name type="scientific">Tardibacter chloracetimidivorans</name>
    <dbReference type="NCBI Taxonomy" id="1921510"/>
    <lineage>
        <taxon>Bacteria</taxon>
        <taxon>Pseudomonadati</taxon>
        <taxon>Pseudomonadota</taxon>
        <taxon>Alphaproteobacteria</taxon>
        <taxon>Sphingomonadales</taxon>
        <taxon>Sphingomonadaceae</taxon>
        <taxon>Tardibacter</taxon>
    </lineage>
</organism>
<dbReference type="Proteomes" id="UP000182063">
    <property type="component" value="Chromosome"/>
</dbReference>
<reference evidence="4" key="1">
    <citation type="submission" date="2016-11" db="EMBL/GenBank/DDBJ databases">
        <title>Complete Genome Sequence of alachlor-degrading Sphingomonas sp. strain JJ-A5.</title>
        <authorList>
            <person name="Lee H."/>
            <person name="Ka J.-O."/>
        </authorList>
    </citation>
    <scope>NUCLEOTIDE SEQUENCE [LARGE SCALE GENOMIC DNA]</scope>
    <source>
        <strain evidence="4">JJ-A5</strain>
    </source>
</reference>
<sequence>MRLARRNALVTGAASGIGRAVAEAFAKEGARVWLADVNEEGVAALAEIIGSAASVLPLDVSDAPSVERAMSNVGADNGGIDLLVNAAGVYSLQPWLEIEPESWDRVFAVNARGVMQTTQAAGHAMIAHGRGGVIINIASAAGRRGDPNSVAYSASKAAAISISQSAAIAFAPYNIRVNAIAPGPVATPMWSDVVRLRADRGDQSAEHMAARVPLGRVSTPDEQAQVAVFLASAESSYVTGQTLNVDGGLIPS</sequence>
<dbReference type="RefSeq" id="WP_072596939.1">
    <property type="nucleotide sequence ID" value="NZ_CP018221.1"/>
</dbReference>
<dbReference type="InterPro" id="IPR036291">
    <property type="entry name" value="NAD(P)-bd_dom_sf"/>
</dbReference>
<protein>
    <recommendedName>
        <fullName evidence="2">Ketoreductase domain-containing protein</fullName>
    </recommendedName>
</protein>
<dbReference type="InterPro" id="IPR020904">
    <property type="entry name" value="Sc_DH/Rdtase_CS"/>
</dbReference>
<gene>
    <name evidence="3" type="ORF">BSL82_08735</name>
</gene>
<dbReference type="EMBL" id="CP018221">
    <property type="protein sequence ID" value="API59384.1"/>
    <property type="molecule type" value="Genomic_DNA"/>
</dbReference>
<dbReference type="InterPro" id="IPR057326">
    <property type="entry name" value="KR_dom"/>
</dbReference>
<evidence type="ECO:0000313" key="3">
    <source>
        <dbReference type="EMBL" id="API59384.1"/>
    </source>
</evidence>
<dbReference type="PANTHER" id="PTHR42760">
    <property type="entry name" value="SHORT-CHAIN DEHYDROGENASES/REDUCTASES FAMILY MEMBER"/>
    <property type="match status" value="1"/>
</dbReference>
<dbReference type="InterPro" id="IPR002347">
    <property type="entry name" value="SDR_fam"/>
</dbReference>
<dbReference type="CDD" id="cd05233">
    <property type="entry name" value="SDR_c"/>
    <property type="match status" value="1"/>
</dbReference>
<dbReference type="PROSITE" id="PS00061">
    <property type="entry name" value="ADH_SHORT"/>
    <property type="match status" value="1"/>
</dbReference>
<dbReference type="SMART" id="SM00822">
    <property type="entry name" value="PKS_KR"/>
    <property type="match status" value="1"/>
</dbReference>
<proteinExistence type="inferred from homology"/>
<keyword evidence="4" id="KW-1185">Reference proteome</keyword>
<feature type="domain" description="Ketoreductase" evidence="2">
    <location>
        <begin position="6"/>
        <end position="183"/>
    </location>
</feature>
<dbReference type="PRINTS" id="PR00081">
    <property type="entry name" value="GDHRDH"/>
</dbReference>
<dbReference type="GO" id="GO:0016616">
    <property type="term" value="F:oxidoreductase activity, acting on the CH-OH group of donors, NAD or NADP as acceptor"/>
    <property type="evidence" value="ECO:0007669"/>
    <property type="project" value="TreeGrafter"/>
</dbReference>
<name>A0A1L3ZUQ8_9SPHN</name>
<evidence type="ECO:0000313" key="4">
    <source>
        <dbReference type="Proteomes" id="UP000182063"/>
    </source>
</evidence>